<dbReference type="Gene3D" id="3.40.220.10">
    <property type="entry name" value="Leucine Aminopeptidase, subunit E, domain 1"/>
    <property type="match status" value="1"/>
</dbReference>
<keyword evidence="2" id="KW-0378">Hydrolase</keyword>
<dbReference type="InterPro" id="IPR008283">
    <property type="entry name" value="Peptidase_M17_N"/>
</dbReference>
<feature type="domain" description="Peptidase M17 leucyl aminopeptidase N-terminal" evidence="1">
    <location>
        <begin position="9"/>
        <end position="76"/>
    </location>
</feature>
<proteinExistence type="predicted"/>
<protein>
    <submittedName>
        <fullName evidence="2">Leucyl aminopeptidase</fullName>
    </submittedName>
</protein>
<keyword evidence="2" id="KW-0031">Aminopeptidase</keyword>
<dbReference type="GO" id="GO:0070006">
    <property type="term" value="F:metalloaminopeptidase activity"/>
    <property type="evidence" value="ECO:0007669"/>
    <property type="project" value="InterPro"/>
</dbReference>
<reference evidence="2" key="1">
    <citation type="submission" date="2018-06" db="EMBL/GenBank/DDBJ databases">
        <authorList>
            <consortium name="Pathogen Informatics"/>
            <person name="Doyle S."/>
        </authorList>
    </citation>
    <scope>NUCLEOTIDE SEQUENCE</scope>
    <source>
        <strain evidence="2">NCTC13307</strain>
    </source>
</reference>
<dbReference type="InterPro" id="IPR043472">
    <property type="entry name" value="Macro_dom-like"/>
</dbReference>
<sequence length="76" mass="8570">MKINNLVNVCLVGFGKRELLNREKIRIIGGNLCKKLKNILKNEAYKSSDVNVLNLNLNSDEIGCFVEGILLGNYKF</sequence>
<dbReference type="EMBL" id="UFWD01000001">
    <property type="protein sequence ID" value="SUY23232.1"/>
    <property type="molecule type" value="Genomic_DNA"/>
</dbReference>
<dbReference type="SUPFAM" id="SSF52949">
    <property type="entry name" value="Macro domain-like"/>
    <property type="match status" value="1"/>
</dbReference>
<dbReference type="GO" id="GO:0006508">
    <property type="term" value="P:proteolysis"/>
    <property type="evidence" value="ECO:0007669"/>
    <property type="project" value="InterPro"/>
</dbReference>
<gene>
    <name evidence="2" type="primary">pepA_2</name>
    <name evidence="2" type="ORF">NCTC13307_01617</name>
</gene>
<accession>A0A381I8U2</accession>
<evidence type="ECO:0000259" key="1">
    <source>
        <dbReference type="Pfam" id="PF02789"/>
    </source>
</evidence>
<evidence type="ECO:0000313" key="2">
    <source>
        <dbReference type="EMBL" id="SUY23232.1"/>
    </source>
</evidence>
<dbReference type="Pfam" id="PF02789">
    <property type="entry name" value="Peptidase_M17_N"/>
    <property type="match status" value="1"/>
</dbReference>
<organism evidence="2">
    <name type="scientific">Clostridioides difficile</name>
    <name type="common">Peptoclostridium difficile</name>
    <dbReference type="NCBI Taxonomy" id="1496"/>
    <lineage>
        <taxon>Bacteria</taxon>
        <taxon>Bacillati</taxon>
        <taxon>Bacillota</taxon>
        <taxon>Clostridia</taxon>
        <taxon>Peptostreptococcales</taxon>
        <taxon>Peptostreptococcaceae</taxon>
        <taxon>Clostridioides</taxon>
    </lineage>
</organism>
<keyword evidence="2" id="KW-0645">Protease</keyword>
<name>A0A381I8U2_CLODI</name>
<dbReference type="AlphaFoldDB" id="A0A381I8U2"/>